<protein>
    <recommendedName>
        <fullName evidence="5">WD40-like Beta Propeller Repeat</fullName>
    </recommendedName>
</protein>
<evidence type="ECO:0000313" key="3">
    <source>
        <dbReference type="Proteomes" id="UP000305730"/>
    </source>
</evidence>
<keyword evidence="3" id="KW-1185">Reference proteome</keyword>
<evidence type="ECO:0008006" key="5">
    <source>
        <dbReference type="Google" id="ProtNLM"/>
    </source>
</evidence>
<comment type="caution">
    <text evidence="2">The sequence shown here is derived from an EMBL/GenBank/DDBJ whole genome shotgun (WGS) entry which is preliminary data.</text>
</comment>
<dbReference type="InterPro" id="IPR011659">
    <property type="entry name" value="WD40"/>
</dbReference>
<evidence type="ECO:0000313" key="1">
    <source>
        <dbReference type="EMBL" id="TMP41956.1"/>
    </source>
</evidence>
<dbReference type="OrthoDB" id="240809at2"/>
<dbReference type="EMBL" id="PNCK01000046">
    <property type="protein sequence ID" value="TMP41956.1"/>
    <property type="molecule type" value="Genomic_DNA"/>
</dbReference>
<organism evidence="2 4">
    <name type="scientific">Pseudoalteromonas citrea</name>
    <dbReference type="NCBI Taxonomy" id="43655"/>
    <lineage>
        <taxon>Bacteria</taxon>
        <taxon>Pseudomonadati</taxon>
        <taxon>Pseudomonadota</taxon>
        <taxon>Gammaproteobacteria</taxon>
        <taxon>Alteromonadales</taxon>
        <taxon>Pseudoalteromonadaceae</taxon>
        <taxon>Pseudoalteromonas</taxon>
    </lineage>
</organism>
<proteinExistence type="predicted"/>
<evidence type="ECO:0000313" key="2">
    <source>
        <dbReference type="EMBL" id="TMP54513.1"/>
    </source>
</evidence>
<dbReference type="Pfam" id="PF07676">
    <property type="entry name" value="PD40"/>
    <property type="match status" value="2"/>
</dbReference>
<name>A0A5S3XL13_9GAMM</name>
<dbReference type="SUPFAM" id="SSF82171">
    <property type="entry name" value="DPP6 N-terminal domain-like"/>
    <property type="match status" value="1"/>
</dbReference>
<dbReference type="Proteomes" id="UP000307706">
    <property type="component" value="Unassembled WGS sequence"/>
</dbReference>
<evidence type="ECO:0000313" key="4">
    <source>
        <dbReference type="Proteomes" id="UP000307706"/>
    </source>
</evidence>
<dbReference type="RefSeq" id="WP_138597406.1">
    <property type="nucleotide sequence ID" value="NZ_PNCK01000046.1"/>
</dbReference>
<reference evidence="2" key="3">
    <citation type="submission" date="2019-09" db="EMBL/GenBank/DDBJ databases">
        <title>Co-occurence of chitin degradation, pigmentation and bioactivity in marine Pseudoalteromonas.</title>
        <authorList>
            <person name="Sonnenschein E.C."/>
            <person name="Bech P.K."/>
        </authorList>
    </citation>
    <scope>NUCLEOTIDE SEQUENCE</scope>
    <source>
        <strain evidence="2">S2231</strain>
    </source>
</reference>
<dbReference type="Proteomes" id="UP000305730">
    <property type="component" value="Unassembled WGS sequence"/>
</dbReference>
<dbReference type="AlphaFoldDB" id="A0A5S3XL13"/>
<dbReference type="EMBL" id="PNCL01000122">
    <property type="protein sequence ID" value="TMP54513.1"/>
    <property type="molecule type" value="Genomic_DNA"/>
</dbReference>
<reference evidence="3 4" key="2">
    <citation type="submission" date="2019-06" db="EMBL/GenBank/DDBJ databases">
        <title>Co-occurence of chitin degradation, pigmentation and bioactivity in marine Pseudoalteromonas.</title>
        <authorList>
            <person name="Sonnenschein E.C."/>
            <person name="Bech P.K."/>
        </authorList>
    </citation>
    <scope>NUCLEOTIDE SEQUENCE [LARGE SCALE GENOMIC DNA]</scope>
    <source>
        <strain evidence="4">S2231</strain>
        <strain evidence="1 3">S2233</strain>
    </source>
</reference>
<reference evidence="2 4" key="1">
    <citation type="submission" date="2017-12" db="EMBL/GenBank/DDBJ databases">
        <authorList>
            <person name="Paulsen S."/>
            <person name="Gram L.K."/>
        </authorList>
    </citation>
    <scope>NUCLEOTIDE SEQUENCE [LARGE SCALE GENOMIC DNA]</scope>
    <source>
        <strain evidence="2 4">S2231</strain>
        <strain evidence="1">S2233</strain>
    </source>
</reference>
<sequence>MKRTCISTFLLLSTLTMSGNCNSKNDLPAFKDLYLGQKPPGLTPEPFAPDMLDKGFRAAAVSFSPDLKELYFRRRGGEYKKNTLCVIEYKNNQWIESVVPPRAGQPFVSVDGNTLHLGGMFRERTQSGWSEVKSLGKSFNAIRIMRLTASEKGTYFFDEATEVGHIRYSRLVEGKREAPKSVSKSINSGKWTAHPFIAPDESYIIWDSERKEGQGDNDLYVSFRQQNGAWGPAINLGNKVNTQHQEQYGSITPDGKYFFFNRSYGGDNADIYWVDAGLIKALKPKF</sequence>
<gene>
    <name evidence="2" type="ORF">CWB96_19175</name>
    <name evidence="1" type="ORF">CWB97_13425</name>
</gene>
<accession>A0A5S3XL13</accession>